<dbReference type="PaxDb" id="523849-OCC_07006"/>
<name>H3ZM72_THELN</name>
<evidence type="ECO:0000313" key="1">
    <source>
        <dbReference type="EMBL" id="EHR79016.1"/>
    </source>
</evidence>
<dbReference type="Proteomes" id="UP000015502">
    <property type="component" value="Chromosome"/>
</dbReference>
<sequence>MIVKTLWCGIEVPAQRVVAGGLIIYVDKESFFNLLELKENPMVVTGELSSSGFGLKQIKVTIMPFEGGFDRLQRGS</sequence>
<accession>H3ZM72</accession>
<dbReference type="RefSeq" id="WP_004067759.1">
    <property type="nucleotide sequence ID" value="NC_022084.1"/>
</dbReference>
<dbReference type="HOGENOM" id="CLU_2646120_0_0_2"/>
<proteinExistence type="predicted"/>
<reference evidence="1 2" key="1">
    <citation type="journal article" date="2012" name="J. Bacteriol.">
        <title>Genome sequence of the model hyperthermophilic archaeon Thermococcus litoralis NS-C.</title>
        <authorList>
            <person name="Gardner A.F."/>
            <person name="Kumar S."/>
            <person name="Perler F.B."/>
        </authorList>
    </citation>
    <scope>NUCLEOTIDE SEQUENCE [LARGE SCALE GENOMIC DNA]</scope>
    <source>
        <strain evidence="2">ATCC 51850 / DSM 5473 / JCM 8560 / NS-C</strain>
    </source>
</reference>
<organism evidence="1 2">
    <name type="scientific">Thermococcus litoralis (strain ATCC 51850 / DSM 5473 / JCM 8560 / NS-C)</name>
    <dbReference type="NCBI Taxonomy" id="523849"/>
    <lineage>
        <taxon>Archaea</taxon>
        <taxon>Methanobacteriati</taxon>
        <taxon>Methanobacteriota</taxon>
        <taxon>Thermococci</taxon>
        <taxon>Thermococcales</taxon>
        <taxon>Thermococcaceae</taxon>
        <taxon>Thermococcus</taxon>
    </lineage>
</organism>
<dbReference type="EMBL" id="CP006670">
    <property type="protein sequence ID" value="EHR79016.1"/>
    <property type="molecule type" value="Genomic_DNA"/>
</dbReference>
<protein>
    <submittedName>
        <fullName evidence="1">Uncharacterized protein</fullName>
    </submittedName>
</protein>
<evidence type="ECO:0000313" key="2">
    <source>
        <dbReference type="Proteomes" id="UP000015502"/>
    </source>
</evidence>
<dbReference type="STRING" id="523849.OCC_07006"/>
<dbReference type="KEGG" id="tlt:OCC_07006"/>
<gene>
    <name evidence="1" type="ORF">OCC_07006</name>
</gene>
<keyword evidence="2" id="KW-1185">Reference proteome</keyword>
<dbReference type="AlphaFoldDB" id="H3ZM72"/>
<dbReference type="GeneID" id="16549214"/>